<evidence type="ECO:0000313" key="3">
    <source>
        <dbReference type="Proteomes" id="UP000611554"/>
    </source>
</evidence>
<comment type="caution">
    <text evidence="2">The sequence shown here is derived from an EMBL/GenBank/DDBJ whole genome shotgun (WGS) entry which is preliminary data.</text>
</comment>
<keyword evidence="3" id="KW-1185">Reference proteome</keyword>
<organism evidence="2 3">
    <name type="scientific">Streptosporangium pseudovulgare</name>
    <dbReference type="NCBI Taxonomy" id="35765"/>
    <lineage>
        <taxon>Bacteria</taxon>
        <taxon>Bacillati</taxon>
        <taxon>Actinomycetota</taxon>
        <taxon>Actinomycetes</taxon>
        <taxon>Streptosporangiales</taxon>
        <taxon>Streptosporangiaceae</taxon>
        <taxon>Streptosporangium</taxon>
    </lineage>
</organism>
<protein>
    <submittedName>
        <fullName evidence="2">Uncharacterized protein</fullName>
    </submittedName>
</protein>
<accession>A0ABQ2QXB6</accession>
<evidence type="ECO:0000313" key="2">
    <source>
        <dbReference type="EMBL" id="GGQ01766.1"/>
    </source>
</evidence>
<name>A0ABQ2QXB6_9ACTN</name>
<proteinExistence type="predicted"/>
<evidence type="ECO:0000256" key="1">
    <source>
        <dbReference type="SAM" id="MobiDB-lite"/>
    </source>
</evidence>
<gene>
    <name evidence="2" type="ORF">GCM10010140_34710</name>
</gene>
<dbReference type="EMBL" id="BMQJ01000008">
    <property type="protein sequence ID" value="GGQ01766.1"/>
    <property type="molecule type" value="Genomic_DNA"/>
</dbReference>
<feature type="region of interest" description="Disordered" evidence="1">
    <location>
        <begin position="1"/>
        <end position="24"/>
    </location>
</feature>
<dbReference type="Proteomes" id="UP000611554">
    <property type="component" value="Unassembled WGS sequence"/>
</dbReference>
<sequence>MPDEHGVGTARVPGGIRTPCRTPPLPDALAGTMTERSVYSTFGYRFLKIPWNTRWGGATRDAPAGRAEGVVGGEDSRVRVPVRAARRWPVGGSPAACRDPSRAVYRRATPSSRACAATAAVTAGATRSSNGLGMT</sequence>
<reference evidence="3" key="1">
    <citation type="journal article" date="2019" name="Int. J. Syst. Evol. Microbiol.">
        <title>The Global Catalogue of Microorganisms (GCM) 10K type strain sequencing project: providing services to taxonomists for standard genome sequencing and annotation.</title>
        <authorList>
            <consortium name="The Broad Institute Genomics Platform"/>
            <consortium name="The Broad Institute Genome Sequencing Center for Infectious Disease"/>
            <person name="Wu L."/>
            <person name="Ma J."/>
        </authorList>
    </citation>
    <scope>NUCLEOTIDE SEQUENCE [LARGE SCALE GENOMIC DNA]</scope>
    <source>
        <strain evidence="3">JCM 3115</strain>
    </source>
</reference>